<evidence type="ECO:0000256" key="1">
    <source>
        <dbReference type="ARBA" id="ARBA00008072"/>
    </source>
</evidence>
<dbReference type="InterPro" id="IPR011032">
    <property type="entry name" value="GroES-like_sf"/>
</dbReference>
<dbReference type="Gene3D" id="3.40.50.720">
    <property type="entry name" value="NAD(P)-binding Rossmann-like Domain"/>
    <property type="match status" value="1"/>
</dbReference>
<accession>A0A6A6CII6</accession>
<comment type="subunit">
    <text evidence="2">Monomer.</text>
</comment>
<dbReference type="RefSeq" id="XP_033667854.1">
    <property type="nucleotide sequence ID" value="XM_033806595.1"/>
</dbReference>
<dbReference type="InterPro" id="IPR047122">
    <property type="entry name" value="Trans-enoyl_RdTase-like"/>
</dbReference>
<dbReference type="AlphaFoldDB" id="A0A6A6CII6"/>
<dbReference type="Pfam" id="PF08240">
    <property type="entry name" value="ADH_N"/>
    <property type="match status" value="1"/>
</dbReference>
<dbReference type="SUPFAM" id="SSF51735">
    <property type="entry name" value="NAD(P)-binding Rossmann-fold domains"/>
    <property type="match status" value="1"/>
</dbReference>
<evidence type="ECO:0000313" key="5">
    <source>
        <dbReference type="EMBL" id="KAF2166965.1"/>
    </source>
</evidence>
<evidence type="ECO:0000259" key="4">
    <source>
        <dbReference type="SMART" id="SM00829"/>
    </source>
</evidence>
<dbReference type="Gene3D" id="3.90.180.10">
    <property type="entry name" value="Medium-chain alcohol dehydrogenases, catalytic domain"/>
    <property type="match status" value="1"/>
</dbReference>
<dbReference type="GO" id="GO:0016651">
    <property type="term" value="F:oxidoreductase activity, acting on NAD(P)H"/>
    <property type="evidence" value="ECO:0007669"/>
    <property type="project" value="InterPro"/>
</dbReference>
<dbReference type="OrthoDB" id="48317at2759"/>
<dbReference type="InterPro" id="IPR020843">
    <property type="entry name" value="ER"/>
</dbReference>
<dbReference type="SMART" id="SM00829">
    <property type="entry name" value="PKS_ER"/>
    <property type="match status" value="1"/>
</dbReference>
<organism evidence="5 6">
    <name type="scientific">Zasmidium cellare ATCC 36951</name>
    <dbReference type="NCBI Taxonomy" id="1080233"/>
    <lineage>
        <taxon>Eukaryota</taxon>
        <taxon>Fungi</taxon>
        <taxon>Dikarya</taxon>
        <taxon>Ascomycota</taxon>
        <taxon>Pezizomycotina</taxon>
        <taxon>Dothideomycetes</taxon>
        <taxon>Dothideomycetidae</taxon>
        <taxon>Mycosphaerellales</taxon>
        <taxon>Mycosphaerellaceae</taxon>
        <taxon>Zasmidium</taxon>
    </lineage>
</organism>
<dbReference type="InterPro" id="IPR013154">
    <property type="entry name" value="ADH-like_N"/>
</dbReference>
<sequence length="360" mass="38494">MSAPTNLPQNFALIRKDTGIATLQPRPIPTLAPDYLLVRTVAIALNPTDWTTLDAPGLPGSVVGCDYAGVVEAVGSECRDRWNVGDRVAGFAHGGNDSNHETGAFARFIIVKGALQMKVPEGVGFEEAASVGSGVATTGYALYHVAGLPWPGEERGEGDGEPILIYGGSTATGTMAMQFAQMSGRKVLTTCSPKHFDLMKSRGAHAVYDYHTPNIGTQILSDTHSTLTTTLDCIAIASSAQICATATGPQGGTYINLLGIDSPRPDITSIFFLGYALTGEDYIFEGEFYAKDLEVHAFGVRWMAFAERLWGEGRWVAHPRVLKSGGLRGALAGMEEMRRGRGPSGVKWVYWVEETGCEGE</sequence>
<evidence type="ECO:0000256" key="2">
    <source>
        <dbReference type="ARBA" id="ARBA00011245"/>
    </source>
</evidence>
<protein>
    <recommendedName>
        <fullName evidence="4">Enoyl reductase (ER) domain-containing protein</fullName>
    </recommendedName>
</protein>
<gene>
    <name evidence="5" type="ORF">M409DRAFT_23010</name>
</gene>
<dbReference type="Proteomes" id="UP000799537">
    <property type="component" value="Unassembled WGS sequence"/>
</dbReference>
<dbReference type="CDD" id="cd08249">
    <property type="entry name" value="enoyl_reductase_like"/>
    <property type="match status" value="1"/>
</dbReference>
<name>A0A6A6CII6_ZASCE</name>
<dbReference type="EMBL" id="ML993595">
    <property type="protein sequence ID" value="KAF2166965.1"/>
    <property type="molecule type" value="Genomic_DNA"/>
</dbReference>
<reference evidence="5" key="1">
    <citation type="journal article" date="2020" name="Stud. Mycol.">
        <title>101 Dothideomycetes genomes: a test case for predicting lifestyles and emergence of pathogens.</title>
        <authorList>
            <person name="Haridas S."/>
            <person name="Albert R."/>
            <person name="Binder M."/>
            <person name="Bloem J."/>
            <person name="Labutti K."/>
            <person name="Salamov A."/>
            <person name="Andreopoulos B."/>
            <person name="Baker S."/>
            <person name="Barry K."/>
            <person name="Bills G."/>
            <person name="Bluhm B."/>
            <person name="Cannon C."/>
            <person name="Castanera R."/>
            <person name="Culley D."/>
            <person name="Daum C."/>
            <person name="Ezra D."/>
            <person name="Gonzalez J."/>
            <person name="Henrissat B."/>
            <person name="Kuo A."/>
            <person name="Liang C."/>
            <person name="Lipzen A."/>
            <person name="Lutzoni F."/>
            <person name="Magnuson J."/>
            <person name="Mondo S."/>
            <person name="Nolan M."/>
            <person name="Ohm R."/>
            <person name="Pangilinan J."/>
            <person name="Park H.-J."/>
            <person name="Ramirez L."/>
            <person name="Alfaro M."/>
            <person name="Sun H."/>
            <person name="Tritt A."/>
            <person name="Yoshinaga Y."/>
            <person name="Zwiers L.-H."/>
            <person name="Turgeon B."/>
            <person name="Goodwin S."/>
            <person name="Spatafora J."/>
            <person name="Crous P."/>
            <person name="Grigoriev I."/>
        </authorList>
    </citation>
    <scope>NUCLEOTIDE SEQUENCE</scope>
    <source>
        <strain evidence="5">ATCC 36951</strain>
    </source>
</reference>
<dbReference type="SUPFAM" id="SSF50129">
    <property type="entry name" value="GroES-like"/>
    <property type="match status" value="1"/>
</dbReference>
<proteinExistence type="inferred from homology"/>
<evidence type="ECO:0000313" key="6">
    <source>
        <dbReference type="Proteomes" id="UP000799537"/>
    </source>
</evidence>
<dbReference type="GeneID" id="54559867"/>
<dbReference type="PANTHER" id="PTHR45348">
    <property type="entry name" value="HYPOTHETICAL OXIDOREDUCTASE (EUROFUNG)"/>
    <property type="match status" value="1"/>
</dbReference>
<evidence type="ECO:0000256" key="3">
    <source>
        <dbReference type="ARBA" id="ARBA00023002"/>
    </source>
</evidence>
<comment type="similarity">
    <text evidence="1">Belongs to the zinc-containing alcohol dehydrogenase family.</text>
</comment>
<dbReference type="InterPro" id="IPR036291">
    <property type="entry name" value="NAD(P)-bd_dom_sf"/>
</dbReference>
<keyword evidence="6" id="KW-1185">Reference proteome</keyword>
<dbReference type="PANTHER" id="PTHR45348:SF2">
    <property type="entry name" value="ZINC-TYPE ALCOHOL DEHYDROGENASE-LIKE PROTEIN C2E1P3.01"/>
    <property type="match status" value="1"/>
</dbReference>
<feature type="domain" description="Enoyl reductase (ER)" evidence="4">
    <location>
        <begin position="19"/>
        <end position="342"/>
    </location>
</feature>
<keyword evidence="3" id="KW-0560">Oxidoreductase</keyword>